<accession>A0A7C3EAJ0</accession>
<dbReference type="AlphaFoldDB" id="A0A7C3EAJ0"/>
<dbReference type="EMBL" id="DSVL01000373">
    <property type="protein sequence ID" value="HFH30253.1"/>
    <property type="molecule type" value="Genomic_DNA"/>
</dbReference>
<evidence type="ECO:0000256" key="1">
    <source>
        <dbReference type="SAM" id="SignalP"/>
    </source>
</evidence>
<feature type="signal peptide" evidence="1">
    <location>
        <begin position="1"/>
        <end position="21"/>
    </location>
</feature>
<proteinExistence type="predicted"/>
<comment type="caution">
    <text evidence="2">The sequence shown here is derived from an EMBL/GenBank/DDBJ whole genome shotgun (WGS) entry which is preliminary data.</text>
</comment>
<evidence type="ECO:0008006" key="3">
    <source>
        <dbReference type="Google" id="ProtNLM"/>
    </source>
</evidence>
<protein>
    <recommendedName>
        <fullName evidence="3">Sensory transduction regulator</fullName>
    </recommendedName>
</protein>
<evidence type="ECO:0000313" key="2">
    <source>
        <dbReference type="EMBL" id="HFH30253.1"/>
    </source>
</evidence>
<sequence>MKKVKFLVVLLVLLGSGVLFAQTNKTPDQRVAVMLKNLNIPYTVTNNGNYEIEYDLASGRTQYVYIMSETQKYRGMEIREIWSNAGVLEEDPELDLLYALMEESGSNKIGAWVLEENDDGILLFYTVKLPVSHTAEDLRQSIAFTAEVADAWEADLFEDDMN</sequence>
<name>A0A7C3EAJ0_9SPIR</name>
<reference evidence="2" key="1">
    <citation type="journal article" date="2020" name="mSystems">
        <title>Genome- and Community-Level Interaction Insights into Carbon Utilization and Element Cycling Functions of Hydrothermarchaeota in Hydrothermal Sediment.</title>
        <authorList>
            <person name="Zhou Z."/>
            <person name="Liu Y."/>
            <person name="Xu W."/>
            <person name="Pan J."/>
            <person name="Luo Z.H."/>
            <person name="Li M."/>
        </authorList>
    </citation>
    <scope>NUCLEOTIDE SEQUENCE [LARGE SCALE GENOMIC DNA]</scope>
    <source>
        <strain evidence="2">SpSt-503</strain>
    </source>
</reference>
<organism evidence="2">
    <name type="scientific">Gracilinema caldarium</name>
    <dbReference type="NCBI Taxonomy" id="215591"/>
    <lineage>
        <taxon>Bacteria</taxon>
        <taxon>Pseudomonadati</taxon>
        <taxon>Spirochaetota</taxon>
        <taxon>Spirochaetia</taxon>
        <taxon>Spirochaetales</taxon>
        <taxon>Breznakiellaceae</taxon>
        <taxon>Gracilinema</taxon>
    </lineage>
</organism>
<gene>
    <name evidence="2" type="ORF">ENS59_12235</name>
</gene>
<keyword evidence="1" id="KW-0732">Signal</keyword>
<feature type="chain" id="PRO_5028410157" description="Sensory transduction regulator" evidence="1">
    <location>
        <begin position="22"/>
        <end position="162"/>
    </location>
</feature>